<feature type="transmembrane region" description="Helical" evidence="12">
    <location>
        <begin position="91"/>
        <end position="110"/>
    </location>
</feature>
<keyword evidence="4" id="KW-0349">Heme</keyword>
<dbReference type="AlphaFoldDB" id="A0A9P0C0J0"/>
<evidence type="ECO:0000256" key="6">
    <source>
        <dbReference type="ARBA" id="ARBA00022723"/>
    </source>
</evidence>
<comment type="subcellular location">
    <subcellularLocation>
        <location evidence="2">Membrane</location>
        <topology evidence="2">Multi-pass membrane protein</topology>
    </subcellularLocation>
</comment>
<feature type="transmembrane region" description="Helical" evidence="12">
    <location>
        <begin position="190"/>
        <end position="212"/>
    </location>
</feature>
<dbReference type="Gene3D" id="1.20.120.1770">
    <property type="match status" value="1"/>
</dbReference>
<evidence type="ECO:0000313" key="14">
    <source>
        <dbReference type="EMBL" id="CAH0625429.1"/>
    </source>
</evidence>
<keyword evidence="10 12" id="KW-0472">Membrane</keyword>
<dbReference type="InterPro" id="IPR006593">
    <property type="entry name" value="Cyt_b561/ferric_Rdtase_TM"/>
</dbReference>
<dbReference type="PANTHER" id="PTHR15422:SF43">
    <property type="entry name" value="ASCORBATE FERRIREDUCTASE (TRANSMEMBRANE)"/>
    <property type="match status" value="1"/>
</dbReference>
<proteinExistence type="predicted"/>
<keyword evidence="5 12" id="KW-0812">Transmembrane</keyword>
<feature type="transmembrane region" description="Helical" evidence="12">
    <location>
        <begin position="157"/>
        <end position="178"/>
    </location>
</feature>
<evidence type="ECO:0000259" key="13">
    <source>
        <dbReference type="SMART" id="SM00665"/>
    </source>
</evidence>
<evidence type="ECO:0000256" key="12">
    <source>
        <dbReference type="SAM" id="Phobius"/>
    </source>
</evidence>
<gene>
    <name evidence="14" type="ORF">CINC_LOCUS12043</name>
</gene>
<dbReference type="OrthoDB" id="432881at2759"/>
<evidence type="ECO:0000256" key="8">
    <source>
        <dbReference type="ARBA" id="ARBA00022989"/>
    </source>
</evidence>
<sequence length="227" mass="25410">MVHKPFNFEAKSYKVSMFSWNVFLHVFMGIIVAIPIAYAFSFVKNNQGWAIYFHILLLVPGFQLLMGQSFLGLCPYNAWSTDLNTVEKRRAHWILASLSAILLIVGNYYVMDAKTVNFNTMHGKFGLVALVFSIVNMVTGVAALYPTQLKKFCIPPSLSKISHIIFGVVGFLTAGVSLCYSYDKNAFKNWIGADAALGCIIITALFTAFLCFNPMYTSYKRTVTAFK</sequence>
<comment type="cofactor">
    <cofactor evidence="1">
        <name>heme b</name>
        <dbReference type="ChEBI" id="CHEBI:60344"/>
    </cofactor>
</comment>
<dbReference type="GO" id="GO:0140575">
    <property type="term" value="F:transmembrane monodehydroascorbate reductase activity"/>
    <property type="evidence" value="ECO:0007669"/>
    <property type="project" value="InterPro"/>
</dbReference>
<dbReference type="EMBL" id="LR824010">
    <property type="protein sequence ID" value="CAH0625429.1"/>
    <property type="molecule type" value="Genomic_DNA"/>
</dbReference>
<keyword evidence="9" id="KW-0408">Iron</keyword>
<feature type="transmembrane region" description="Helical" evidence="12">
    <location>
        <begin position="49"/>
        <end position="79"/>
    </location>
</feature>
<feature type="transmembrane region" description="Helical" evidence="12">
    <location>
        <begin position="20"/>
        <end position="43"/>
    </location>
</feature>
<keyword evidence="15" id="KW-1185">Reference proteome</keyword>
<keyword evidence="8 12" id="KW-1133">Transmembrane helix</keyword>
<feature type="transmembrane region" description="Helical" evidence="12">
    <location>
        <begin position="125"/>
        <end position="145"/>
    </location>
</feature>
<evidence type="ECO:0000256" key="7">
    <source>
        <dbReference type="ARBA" id="ARBA00022982"/>
    </source>
</evidence>
<name>A0A9P0C0J0_CHRIL</name>
<dbReference type="PANTHER" id="PTHR15422">
    <property type="entry name" value="OS05G0565100 PROTEIN"/>
    <property type="match status" value="1"/>
</dbReference>
<dbReference type="Proteomes" id="UP001154114">
    <property type="component" value="Chromosome 7"/>
</dbReference>
<reference evidence="14" key="1">
    <citation type="submission" date="2021-12" db="EMBL/GenBank/DDBJ databases">
        <authorList>
            <person name="King R."/>
        </authorList>
    </citation>
    <scope>NUCLEOTIDE SEQUENCE</scope>
</reference>
<evidence type="ECO:0000256" key="3">
    <source>
        <dbReference type="ARBA" id="ARBA00022448"/>
    </source>
</evidence>
<evidence type="ECO:0000313" key="15">
    <source>
        <dbReference type="Proteomes" id="UP001154114"/>
    </source>
</evidence>
<evidence type="ECO:0000256" key="10">
    <source>
        <dbReference type="ARBA" id="ARBA00023136"/>
    </source>
</evidence>
<evidence type="ECO:0000256" key="9">
    <source>
        <dbReference type="ARBA" id="ARBA00023004"/>
    </source>
</evidence>
<keyword evidence="6" id="KW-0479">Metal-binding</keyword>
<dbReference type="EC" id="7.2.1.3" evidence="11"/>
<evidence type="ECO:0000256" key="1">
    <source>
        <dbReference type="ARBA" id="ARBA00001970"/>
    </source>
</evidence>
<organism evidence="14 15">
    <name type="scientific">Chrysodeixis includens</name>
    <name type="common">Soybean looper</name>
    <name type="synonym">Pseudoplusia includens</name>
    <dbReference type="NCBI Taxonomy" id="689277"/>
    <lineage>
        <taxon>Eukaryota</taxon>
        <taxon>Metazoa</taxon>
        <taxon>Ecdysozoa</taxon>
        <taxon>Arthropoda</taxon>
        <taxon>Hexapoda</taxon>
        <taxon>Insecta</taxon>
        <taxon>Pterygota</taxon>
        <taxon>Neoptera</taxon>
        <taxon>Endopterygota</taxon>
        <taxon>Lepidoptera</taxon>
        <taxon>Glossata</taxon>
        <taxon>Ditrysia</taxon>
        <taxon>Noctuoidea</taxon>
        <taxon>Noctuidae</taxon>
        <taxon>Plusiinae</taxon>
        <taxon>Chrysodeixis</taxon>
    </lineage>
</organism>
<dbReference type="GO" id="GO:0046872">
    <property type="term" value="F:metal ion binding"/>
    <property type="evidence" value="ECO:0007669"/>
    <property type="project" value="UniProtKB-KW"/>
</dbReference>
<evidence type="ECO:0000256" key="11">
    <source>
        <dbReference type="ARBA" id="ARBA00024225"/>
    </source>
</evidence>
<accession>A0A9P0C0J0</accession>
<dbReference type="Pfam" id="PF03188">
    <property type="entry name" value="Cytochrom_B561"/>
    <property type="match status" value="1"/>
</dbReference>
<evidence type="ECO:0000256" key="4">
    <source>
        <dbReference type="ARBA" id="ARBA00022617"/>
    </source>
</evidence>
<protein>
    <recommendedName>
        <fullName evidence="11">ascorbate ferrireductase (transmembrane)</fullName>
        <ecNumber evidence="11">7.2.1.3</ecNumber>
    </recommendedName>
</protein>
<dbReference type="GO" id="GO:0140571">
    <property type="term" value="F:transmembrane ascorbate ferrireductase activity"/>
    <property type="evidence" value="ECO:0007669"/>
    <property type="project" value="UniProtKB-EC"/>
</dbReference>
<dbReference type="SMART" id="SM00665">
    <property type="entry name" value="B561"/>
    <property type="match status" value="1"/>
</dbReference>
<dbReference type="InterPro" id="IPR045150">
    <property type="entry name" value="CYB561D1/2"/>
</dbReference>
<evidence type="ECO:0000256" key="5">
    <source>
        <dbReference type="ARBA" id="ARBA00022692"/>
    </source>
</evidence>
<keyword evidence="7" id="KW-0249">Electron transport</keyword>
<keyword evidence="3" id="KW-0813">Transport</keyword>
<evidence type="ECO:0000256" key="2">
    <source>
        <dbReference type="ARBA" id="ARBA00004141"/>
    </source>
</evidence>
<dbReference type="GO" id="GO:0016020">
    <property type="term" value="C:membrane"/>
    <property type="evidence" value="ECO:0007669"/>
    <property type="project" value="UniProtKB-SubCell"/>
</dbReference>
<feature type="domain" description="Cytochrome b561" evidence="13">
    <location>
        <begin position="53"/>
        <end position="182"/>
    </location>
</feature>